<feature type="chain" id="PRO_5035804140" evidence="9">
    <location>
        <begin position="18"/>
        <end position="154"/>
    </location>
</feature>
<dbReference type="PANTHER" id="PTHR19226:SF2">
    <property type="entry name" value="THY-1 MEMBRANE GLYCOPROTEIN"/>
    <property type="match status" value="1"/>
</dbReference>
<accession>A0A8T3E250</accession>
<keyword evidence="4" id="KW-0472">Membrane</keyword>
<dbReference type="GO" id="GO:0030334">
    <property type="term" value="P:regulation of cell migration"/>
    <property type="evidence" value="ECO:0007669"/>
    <property type="project" value="InterPro"/>
</dbReference>
<evidence type="ECO:0000256" key="1">
    <source>
        <dbReference type="ARBA" id="ARBA00004236"/>
    </source>
</evidence>
<comment type="subcellular location">
    <subcellularLocation>
        <location evidence="1">Cell membrane</location>
    </subcellularLocation>
</comment>
<dbReference type="GO" id="GO:0005178">
    <property type="term" value="F:integrin binding"/>
    <property type="evidence" value="ECO:0007669"/>
    <property type="project" value="InterPro"/>
</dbReference>
<evidence type="ECO:0000256" key="3">
    <source>
        <dbReference type="ARBA" id="ARBA00022729"/>
    </source>
</evidence>
<keyword evidence="5" id="KW-1015">Disulfide bond</keyword>
<proteinExistence type="predicted"/>
<dbReference type="EMBL" id="JAERUA010000002">
    <property type="protein sequence ID" value="KAI1903293.1"/>
    <property type="molecule type" value="Genomic_DNA"/>
</dbReference>
<evidence type="ECO:0000256" key="9">
    <source>
        <dbReference type="SAM" id="SignalP"/>
    </source>
</evidence>
<keyword evidence="7" id="KW-0449">Lipoprotein</keyword>
<dbReference type="OrthoDB" id="8842429at2759"/>
<keyword evidence="3 9" id="KW-0732">Signal</keyword>
<evidence type="ECO:0000256" key="6">
    <source>
        <dbReference type="ARBA" id="ARBA00023180"/>
    </source>
</evidence>
<dbReference type="GO" id="GO:0045121">
    <property type="term" value="C:membrane raft"/>
    <property type="evidence" value="ECO:0007669"/>
    <property type="project" value="TreeGrafter"/>
</dbReference>
<dbReference type="GO" id="GO:0005096">
    <property type="term" value="F:GTPase activator activity"/>
    <property type="evidence" value="ECO:0007669"/>
    <property type="project" value="TreeGrafter"/>
</dbReference>
<evidence type="ECO:0000313" key="11">
    <source>
        <dbReference type="Proteomes" id="UP000829720"/>
    </source>
</evidence>
<reference evidence="10" key="1">
    <citation type="submission" date="2021-01" db="EMBL/GenBank/DDBJ databases">
        <authorList>
            <person name="Zahm M."/>
            <person name="Roques C."/>
            <person name="Cabau C."/>
            <person name="Klopp C."/>
            <person name="Donnadieu C."/>
            <person name="Jouanno E."/>
            <person name="Lampietro C."/>
            <person name="Louis A."/>
            <person name="Herpin A."/>
            <person name="Echchiki A."/>
            <person name="Berthelot C."/>
            <person name="Parey E."/>
            <person name="Roest-Crollius H."/>
            <person name="Braasch I."/>
            <person name="Postlethwait J."/>
            <person name="Bobe J."/>
            <person name="Montfort J."/>
            <person name="Bouchez O."/>
            <person name="Begum T."/>
            <person name="Mejri S."/>
            <person name="Adams A."/>
            <person name="Chen W.-J."/>
            <person name="Guiguen Y."/>
        </authorList>
    </citation>
    <scope>NUCLEOTIDE SEQUENCE</scope>
    <source>
        <tissue evidence="10">Blood</tissue>
    </source>
</reference>
<gene>
    <name evidence="10" type="ORF">AGOR_G00025710</name>
</gene>
<keyword evidence="2" id="KW-1003">Cell membrane</keyword>
<evidence type="ECO:0000256" key="2">
    <source>
        <dbReference type="ARBA" id="ARBA00022475"/>
    </source>
</evidence>
<comment type="caution">
    <text evidence="10">The sequence shown here is derived from an EMBL/GenBank/DDBJ whole genome shotgun (WGS) entry which is preliminary data.</text>
</comment>
<dbReference type="InterPro" id="IPR033292">
    <property type="entry name" value="THY1"/>
</dbReference>
<dbReference type="GO" id="GO:0005925">
    <property type="term" value="C:focal adhesion"/>
    <property type="evidence" value="ECO:0007669"/>
    <property type="project" value="TreeGrafter"/>
</dbReference>
<evidence type="ECO:0000256" key="7">
    <source>
        <dbReference type="ARBA" id="ARBA00023288"/>
    </source>
</evidence>
<dbReference type="GO" id="GO:0051894">
    <property type="term" value="P:positive regulation of focal adhesion assembly"/>
    <property type="evidence" value="ECO:0007669"/>
    <property type="project" value="TreeGrafter"/>
</dbReference>
<dbReference type="GO" id="GO:0007229">
    <property type="term" value="P:integrin-mediated signaling pathway"/>
    <property type="evidence" value="ECO:0007669"/>
    <property type="project" value="TreeGrafter"/>
</dbReference>
<feature type="signal peptide" evidence="9">
    <location>
        <begin position="1"/>
        <end position="17"/>
    </location>
</feature>
<dbReference type="PANTHER" id="PTHR19226">
    <property type="entry name" value="THY-1 MEMBRANE GLYCOPROTEIN"/>
    <property type="match status" value="1"/>
</dbReference>
<evidence type="ECO:0000256" key="5">
    <source>
        <dbReference type="ARBA" id="ARBA00023157"/>
    </source>
</evidence>
<keyword evidence="11" id="KW-1185">Reference proteome</keyword>
<organism evidence="10 11">
    <name type="scientific">Albula goreensis</name>
    <dbReference type="NCBI Taxonomy" id="1534307"/>
    <lineage>
        <taxon>Eukaryota</taxon>
        <taxon>Metazoa</taxon>
        <taxon>Chordata</taxon>
        <taxon>Craniata</taxon>
        <taxon>Vertebrata</taxon>
        <taxon>Euteleostomi</taxon>
        <taxon>Actinopterygii</taxon>
        <taxon>Neopterygii</taxon>
        <taxon>Teleostei</taxon>
        <taxon>Albuliformes</taxon>
        <taxon>Albulidae</taxon>
        <taxon>Albula</taxon>
    </lineage>
</organism>
<keyword evidence="6" id="KW-0325">Glycoprotein</keyword>
<name>A0A8T3E250_9TELE</name>
<dbReference type="GO" id="GO:0007155">
    <property type="term" value="P:cell adhesion"/>
    <property type="evidence" value="ECO:0007669"/>
    <property type="project" value="InterPro"/>
</dbReference>
<dbReference type="AlphaFoldDB" id="A0A8T3E250"/>
<evidence type="ECO:0000256" key="8">
    <source>
        <dbReference type="ARBA" id="ARBA00023319"/>
    </source>
</evidence>
<keyword evidence="8" id="KW-0393">Immunoglobulin domain</keyword>
<dbReference type="GO" id="GO:0009897">
    <property type="term" value="C:external side of plasma membrane"/>
    <property type="evidence" value="ECO:0007669"/>
    <property type="project" value="TreeGrafter"/>
</dbReference>
<evidence type="ECO:0000313" key="10">
    <source>
        <dbReference type="EMBL" id="KAI1903293.1"/>
    </source>
</evidence>
<protein>
    <submittedName>
        <fullName evidence="10">Uncharacterized protein</fullName>
    </submittedName>
</protein>
<dbReference type="GO" id="GO:0043209">
    <property type="term" value="C:myelin sheath"/>
    <property type="evidence" value="ECO:0007669"/>
    <property type="project" value="TreeGrafter"/>
</dbReference>
<dbReference type="Proteomes" id="UP000829720">
    <property type="component" value="Unassembled WGS sequence"/>
</dbReference>
<sequence length="154" mass="17026">MKMYLLTTLCLLVVVAAQEVTELTSCKTKENNLRMDCKYKPTDPPTDVICEYRQDNKLMGSTDPKASPEPAFKNRANVTIIAGPVCRLSLTGFSEDKPKNNTCIIKQKNTASKSELVDAKKLATCSAFSILLQTSPKAMLVMTFLPLLLETLYA</sequence>
<evidence type="ECO:0000256" key="4">
    <source>
        <dbReference type="ARBA" id="ARBA00023136"/>
    </source>
</evidence>
<dbReference type="GO" id="GO:0030425">
    <property type="term" value="C:dendrite"/>
    <property type="evidence" value="ECO:0007669"/>
    <property type="project" value="TreeGrafter"/>
</dbReference>